<dbReference type="RefSeq" id="WP_176954250.1">
    <property type="nucleotide sequence ID" value="NZ_FNRQ01000012.1"/>
</dbReference>
<keyword evidence="3" id="KW-1185">Reference proteome</keyword>
<reference evidence="3" key="1">
    <citation type="submission" date="2016-10" db="EMBL/GenBank/DDBJ databases">
        <authorList>
            <person name="Varghese N."/>
            <person name="Submissions S."/>
        </authorList>
    </citation>
    <scope>NUCLEOTIDE SEQUENCE [LARGE SCALE GENOMIC DNA]</scope>
    <source>
        <strain evidence="3">LMG 24000</strain>
    </source>
</reference>
<dbReference type="Proteomes" id="UP000198638">
    <property type="component" value="Unassembled WGS sequence"/>
</dbReference>
<feature type="region of interest" description="Disordered" evidence="1">
    <location>
        <begin position="1"/>
        <end position="56"/>
    </location>
</feature>
<gene>
    <name evidence="2" type="ORF">SAMN05192564_11294</name>
</gene>
<sequence>MTTQARTTPPDLEHPEPATHSDNEKSRMPERRDEGRKQAPNDRPGKKPGEGETPVG</sequence>
<evidence type="ECO:0000313" key="3">
    <source>
        <dbReference type="Proteomes" id="UP000198638"/>
    </source>
</evidence>
<dbReference type="EMBL" id="FNRQ01000012">
    <property type="protein sequence ID" value="SEB23891.1"/>
    <property type="molecule type" value="Genomic_DNA"/>
</dbReference>
<feature type="compositionally biased region" description="Basic and acidic residues" evidence="1">
    <location>
        <begin position="11"/>
        <end position="50"/>
    </location>
</feature>
<dbReference type="AlphaFoldDB" id="A0A1H4HQE8"/>
<protein>
    <submittedName>
        <fullName evidence="2">Uncharacterized protein</fullName>
    </submittedName>
</protein>
<organism evidence="2 3">
    <name type="scientific">Paraburkholderia sartisoli</name>
    <dbReference type="NCBI Taxonomy" id="83784"/>
    <lineage>
        <taxon>Bacteria</taxon>
        <taxon>Pseudomonadati</taxon>
        <taxon>Pseudomonadota</taxon>
        <taxon>Betaproteobacteria</taxon>
        <taxon>Burkholderiales</taxon>
        <taxon>Burkholderiaceae</taxon>
        <taxon>Paraburkholderia</taxon>
    </lineage>
</organism>
<dbReference type="STRING" id="83784.SAMN05192564_11294"/>
<accession>A0A1H4HQE8</accession>
<evidence type="ECO:0000256" key="1">
    <source>
        <dbReference type="SAM" id="MobiDB-lite"/>
    </source>
</evidence>
<proteinExistence type="predicted"/>
<name>A0A1H4HQE8_9BURK</name>
<evidence type="ECO:0000313" key="2">
    <source>
        <dbReference type="EMBL" id="SEB23891.1"/>
    </source>
</evidence>